<dbReference type="RefSeq" id="WP_309201957.1">
    <property type="nucleotide sequence ID" value="NZ_CP133548.1"/>
</dbReference>
<dbReference type="SUPFAM" id="SSF82171">
    <property type="entry name" value="DPP6 N-terminal domain-like"/>
    <property type="match status" value="1"/>
</dbReference>
<keyword evidence="5" id="KW-0472">Membrane</keyword>
<name>A0AA51X618_9GAMM</name>
<dbReference type="InterPro" id="IPR011659">
    <property type="entry name" value="WD40"/>
</dbReference>
<evidence type="ECO:0000256" key="3">
    <source>
        <dbReference type="PROSITE-ProRule" id="PRU01091"/>
    </source>
</evidence>
<evidence type="ECO:0000256" key="5">
    <source>
        <dbReference type="SAM" id="Phobius"/>
    </source>
</evidence>
<dbReference type="Pfam" id="PF07676">
    <property type="entry name" value="PD40"/>
    <property type="match status" value="1"/>
</dbReference>
<dbReference type="Pfam" id="PF16472">
    <property type="entry name" value="DUF5050"/>
    <property type="match status" value="1"/>
</dbReference>
<evidence type="ECO:0000313" key="7">
    <source>
        <dbReference type="EMBL" id="WMS86812.1"/>
    </source>
</evidence>
<keyword evidence="5" id="KW-0812">Transmembrane</keyword>
<feature type="compositionally biased region" description="Polar residues" evidence="4">
    <location>
        <begin position="132"/>
        <end position="144"/>
    </location>
</feature>
<dbReference type="Proteomes" id="UP001239782">
    <property type="component" value="Chromosome"/>
</dbReference>
<dbReference type="SMART" id="SM00862">
    <property type="entry name" value="Trans_reg_C"/>
    <property type="match status" value="1"/>
</dbReference>
<feature type="transmembrane region" description="Helical" evidence="5">
    <location>
        <begin position="170"/>
        <end position="190"/>
    </location>
</feature>
<feature type="region of interest" description="Disordered" evidence="4">
    <location>
        <begin position="116"/>
        <end position="161"/>
    </location>
</feature>
<feature type="compositionally biased region" description="Basic and acidic residues" evidence="4">
    <location>
        <begin position="118"/>
        <end position="127"/>
    </location>
</feature>
<evidence type="ECO:0000256" key="2">
    <source>
        <dbReference type="ARBA" id="ARBA00023125"/>
    </source>
</evidence>
<dbReference type="EMBL" id="CP133548">
    <property type="protein sequence ID" value="WMS86812.1"/>
    <property type="molecule type" value="Genomic_DNA"/>
</dbReference>
<protein>
    <submittedName>
        <fullName evidence="7">Winged helix-turn-helix domain-containing protein</fullName>
    </submittedName>
</protein>
<dbReference type="PANTHER" id="PTHR36842:SF1">
    <property type="entry name" value="PROTEIN TOLB"/>
    <property type="match status" value="1"/>
</dbReference>
<dbReference type="AlphaFoldDB" id="A0AA51X618"/>
<evidence type="ECO:0000256" key="1">
    <source>
        <dbReference type="ARBA" id="ARBA00009820"/>
    </source>
</evidence>
<keyword evidence="8" id="KW-1185">Reference proteome</keyword>
<dbReference type="InterPro" id="IPR016032">
    <property type="entry name" value="Sig_transdc_resp-reg_C-effctor"/>
</dbReference>
<sequence>MSKNLNQKLELGTLIIDIDRSVALFSNPSESNPNKRDQQTVTLEPRVLSLILYFHSQRNRLVTRDELIEHVWQGKVVSENAINRAVSQLRKILNRADQKSTSIETVSRKGYILQVSESDNHHSRTNDENAAEANQKNSNQSTLVDSGHNHHSAGKSDPEALSQGSNAKPLWIFGIIIFAVFILVLELIIFSRSQSLPKKFEQLERVIETSLPGVEHSARPSPDGQWLLFVHQDEKNESQALYLKPFGMSKAYPLTSDELQHFSPVWSPDGKQIAFASWNNRNQRQCHISIIDLNFAETKTEQKPVVENRRVVSRCGNRARPAIDWAANGQALFYTDRESIADPYQVFYHSLITQNKDQVSLPPQMGNFRGDFFITAQHQNNRLAIVRYLAVGQSKILVLDSHNYSSIAEFEVDFQVSRVEWFTDSDQLIIANEGNWWSYDIFSGMRTLIYKAEQGSSSPIISADGKNFYYSQGQFNSEIELFDLTKKQYIDVAFNSSELEFAPRFIANNQIVFLSNRSGQFEFWLSNAQSQATQLSQLPFAISPTTYVVSPDHQFIYYQYHDEIYRWDINRQDNSLIIDATHRPYVVAWTDQQQLIYSSEKSGEWQLWRFDLSSGMHQQLTQRGGYSGKIIDEHWLYFTKLHQDGLWRKRLDSEEEELIIDDFPRVNWINWTITDHHIYFHQSQGATASIMRFNFATNEQVMIVPFSSQHANSFDFANDANTLAIVSNQDLEYKIIRLSID</sequence>
<dbReference type="KEGG" id="plei:Q9312_16450"/>
<dbReference type="SUPFAM" id="SSF46894">
    <property type="entry name" value="C-terminal effector domain of the bipartite response regulators"/>
    <property type="match status" value="1"/>
</dbReference>
<dbReference type="GO" id="GO:0003677">
    <property type="term" value="F:DNA binding"/>
    <property type="evidence" value="ECO:0007669"/>
    <property type="project" value="UniProtKB-UniRule"/>
</dbReference>
<dbReference type="PANTHER" id="PTHR36842">
    <property type="entry name" value="PROTEIN TOLB HOMOLOG"/>
    <property type="match status" value="1"/>
</dbReference>
<evidence type="ECO:0000313" key="8">
    <source>
        <dbReference type="Proteomes" id="UP001239782"/>
    </source>
</evidence>
<dbReference type="GO" id="GO:0000160">
    <property type="term" value="P:phosphorelay signal transduction system"/>
    <property type="evidence" value="ECO:0007669"/>
    <property type="project" value="InterPro"/>
</dbReference>
<dbReference type="Gene3D" id="2.120.10.30">
    <property type="entry name" value="TolB, C-terminal domain"/>
    <property type="match status" value="3"/>
</dbReference>
<accession>A0AA51X618</accession>
<reference evidence="7 8" key="1">
    <citation type="submission" date="2023-08" db="EMBL/GenBank/DDBJ databases">
        <title>Pleionea litopenaei sp. nov., isolated from stomach of juvenile Litopenaeus vannamei.</title>
        <authorList>
            <person name="Rho A.M."/>
            <person name="Hwang C.Y."/>
        </authorList>
    </citation>
    <scope>NUCLEOTIDE SEQUENCE [LARGE SCALE GENOMIC DNA]</scope>
    <source>
        <strain evidence="7 8">HL-JVS1</strain>
    </source>
</reference>
<evidence type="ECO:0000256" key="4">
    <source>
        <dbReference type="SAM" id="MobiDB-lite"/>
    </source>
</evidence>
<dbReference type="SUPFAM" id="SSF69304">
    <property type="entry name" value="Tricorn protease N-terminal domain"/>
    <property type="match status" value="1"/>
</dbReference>
<dbReference type="Pfam" id="PF00486">
    <property type="entry name" value="Trans_reg_C"/>
    <property type="match status" value="1"/>
</dbReference>
<evidence type="ECO:0000259" key="6">
    <source>
        <dbReference type="PROSITE" id="PS51755"/>
    </source>
</evidence>
<proteinExistence type="inferred from homology"/>
<feature type="domain" description="OmpR/PhoB-type" evidence="6">
    <location>
        <begin position="6"/>
        <end position="115"/>
    </location>
</feature>
<dbReference type="InterPro" id="IPR036388">
    <property type="entry name" value="WH-like_DNA-bd_sf"/>
</dbReference>
<dbReference type="InterPro" id="IPR032485">
    <property type="entry name" value="LRP1-like_beta_prop"/>
</dbReference>
<dbReference type="PROSITE" id="PS51755">
    <property type="entry name" value="OMPR_PHOB"/>
    <property type="match status" value="1"/>
</dbReference>
<dbReference type="InterPro" id="IPR001867">
    <property type="entry name" value="OmpR/PhoB-type_DNA-bd"/>
</dbReference>
<keyword evidence="2 3" id="KW-0238">DNA-binding</keyword>
<gene>
    <name evidence="7" type="ORF">Q9312_16450</name>
</gene>
<dbReference type="InterPro" id="IPR011042">
    <property type="entry name" value="6-blade_b-propeller_TolB-like"/>
</dbReference>
<dbReference type="GO" id="GO:0006355">
    <property type="term" value="P:regulation of DNA-templated transcription"/>
    <property type="evidence" value="ECO:0007669"/>
    <property type="project" value="InterPro"/>
</dbReference>
<comment type="similarity">
    <text evidence="1">Belongs to the TolB family.</text>
</comment>
<dbReference type="CDD" id="cd00383">
    <property type="entry name" value="trans_reg_C"/>
    <property type="match status" value="1"/>
</dbReference>
<organism evidence="7 8">
    <name type="scientific">Pleionea litopenaei</name>
    <dbReference type="NCBI Taxonomy" id="3070815"/>
    <lineage>
        <taxon>Bacteria</taxon>
        <taxon>Pseudomonadati</taxon>
        <taxon>Pseudomonadota</taxon>
        <taxon>Gammaproteobacteria</taxon>
        <taxon>Oceanospirillales</taxon>
        <taxon>Pleioneaceae</taxon>
        <taxon>Pleionea</taxon>
    </lineage>
</organism>
<keyword evidence="5" id="KW-1133">Transmembrane helix</keyword>
<dbReference type="Gene3D" id="1.10.10.10">
    <property type="entry name" value="Winged helix-like DNA-binding domain superfamily/Winged helix DNA-binding domain"/>
    <property type="match status" value="1"/>
</dbReference>
<feature type="DNA-binding region" description="OmpR/PhoB-type" evidence="3">
    <location>
        <begin position="6"/>
        <end position="115"/>
    </location>
</feature>